<organism evidence="2 3">
    <name type="scientific">Streptomyces inusitatus</name>
    <dbReference type="NCBI Taxonomy" id="68221"/>
    <lineage>
        <taxon>Bacteria</taxon>
        <taxon>Bacillati</taxon>
        <taxon>Actinomycetota</taxon>
        <taxon>Actinomycetes</taxon>
        <taxon>Kitasatosporales</taxon>
        <taxon>Streptomycetaceae</taxon>
        <taxon>Streptomyces</taxon>
    </lineage>
</organism>
<proteinExistence type="predicted"/>
<name>A0A918QPA7_9ACTN</name>
<keyword evidence="3" id="KW-1185">Reference proteome</keyword>
<feature type="region of interest" description="Disordered" evidence="1">
    <location>
        <begin position="95"/>
        <end position="126"/>
    </location>
</feature>
<evidence type="ECO:0000313" key="2">
    <source>
        <dbReference type="EMBL" id="GGZ65007.1"/>
    </source>
</evidence>
<evidence type="ECO:0000256" key="1">
    <source>
        <dbReference type="SAM" id="MobiDB-lite"/>
    </source>
</evidence>
<comment type="caution">
    <text evidence="2">The sequence shown here is derived from an EMBL/GenBank/DDBJ whole genome shotgun (WGS) entry which is preliminary data.</text>
</comment>
<sequence length="126" mass="14040">MLKMLQNDGFYTPGFLCDGRRDLYYYKTGKSEPTSCPTSITVRQFYGAINHQGWTLTRDGKAYCGNCTPTHNPVHRCPDPEPAPSPRHFVAEVKGGEITLTPRPEPPAPIEPEPDEPDEHSCSCCD</sequence>
<protein>
    <submittedName>
        <fullName evidence="2">Uncharacterized protein</fullName>
    </submittedName>
</protein>
<reference evidence="2" key="1">
    <citation type="journal article" date="2014" name="Int. J. Syst. Evol. Microbiol.">
        <title>Complete genome sequence of Corynebacterium casei LMG S-19264T (=DSM 44701T), isolated from a smear-ripened cheese.</title>
        <authorList>
            <consortium name="US DOE Joint Genome Institute (JGI-PGF)"/>
            <person name="Walter F."/>
            <person name="Albersmeier A."/>
            <person name="Kalinowski J."/>
            <person name="Ruckert C."/>
        </authorList>
    </citation>
    <scope>NUCLEOTIDE SEQUENCE</scope>
    <source>
        <strain evidence="2">JCM 4988</strain>
    </source>
</reference>
<accession>A0A918QPA7</accession>
<evidence type="ECO:0000313" key="3">
    <source>
        <dbReference type="Proteomes" id="UP000630936"/>
    </source>
</evidence>
<dbReference type="Proteomes" id="UP000630936">
    <property type="component" value="Unassembled WGS sequence"/>
</dbReference>
<gene>
    <name evidence="2" type="ORF">GCM10010387_67620</name>
</gene>
<reference evidence="2" key="2">
    <citation type="submission" date="2020-09" db="EMBL/GenBank/DDBJ databases">
        <authorList>
            <person name="Sun Q."/>
            <person name="Ohkuma M."/>
        </authorList>
    </citation>
    <scope>NUCLEOTIDE SEQUENCE</scope>
    <source>
        <strain evidence="2">JCM 4988</strain>
    </source>
</reference>
<dbReference type="EMBL" id="BMWG01000047">
    <property type="protein sequence ID" value="GGZ65007.1"/>
    <property type="molecule type" value="Genomic_DNA"/>
</dbReference>
<dbReference type="AlphaFoldDB" id="A0A918QPA7"/>